<dbReference type="SUPFAM" id="SSF47413">
    <property type="entry name" value="lambda repressor-like DNA-binding domains"/>
    <property type="match status" value="1"/>
</dbReference>
<dbReference type="Gene3D" id="1.10.260.40">
    <property type="entry name" value="lambda repressor-like DNA-binding domains"/>
    <property type="match status" value="1"/>
</dbReference>
<accession>A0A1Z4JDW4</accession>
<dbReference type="GO" id="GO:0003677">
    <property type="term" value="F:DNA binding"/>
    <property type="evidence" value="ECO:0007669"/>
    <property type="project" value="InterPro"/>
</dbReference>
<dbReference type="InterPro" id="IPR001387">
    <property type="entry name" value="Cro/C1-type_HTH"/>
</dbReference>
<protein>
    <recommendedName>
        <fullName evidence="1">HTH cro/C1-type domain-containing protein</fullName>
    </recommendedName>
</protein>
<proteinExistence type="predicted"/>
<organism evidence="2 3">
    <name type="scientific">Leptolyngbya boryana NIES-2135</name>
    <dbReference type="NCBI Taxonomy" id="1973484"/>
    <lineage>
        <taxon>Bacteria</taxon>
        <taxon>Bacillati</taxon>
        <taxon>Cyanobacteriota</taxon>
        <taxon>Cyanophyceae</taxon>
        <taxon>Leptolyngbyales</taxon>
        <taxon>Leptolyngbyaceae</taxon>
        <taxon>Leptolyngbya group</taxon>
        <taxon>Leptolyngbya</taxon>
    </lineage>
</organism>
<gene>
    <name evidence="2" type="ORF">NIES2135_18050</name>
</gene>
<dbReference type="PROSITE" id="PS50943">
    <property type="entry name" value="HTH_CROC1"/>
    <property type="match status" value="1"/>
</dbReference>
<dbReference type="EMBL" id="AP018203">
    <property type="protein sequence ID" value="BAY54984.1"/>
    <property type="molecule type" value="Genomic_DNA"/>
</dbReference>
<dbReference type="InterPro" id="IPR010982">
    <property type="entry name" value="Lambda_DNA-bd_dom_sf"/>
</dbReference>
<name>A0A1Z4JDW4_LEPBY</name>
<feature type="domain" description="HTH cro/C1-type" evidence="1">
    <location>
        <begin position="8"/>
        <end position="66"/>
    </location>
</feature>
<dbReference type="SMART" id="SM00530">
    <property type="entry name" value="HTH_XRE"/>
    <property type="match status" value="1"/>
</dbReference>
<dbReference type="CDD" id="cd00093">
    <property type="entry name" value="HTH_XRE"/>
    <property type="match status" value="1"/>
</dbReference>
<dbReference type="Proteomes" id="UP000217895">
    <property type="component" value="Chromosome"/>
</dbReference>
<evidence type="ECO:0000313" key="3">
    <source>
        <dbReference type="Proteomes" id="UP000217895"/>
    </source>
</evidence>
<dbReference type="AlphaFoldDB" id="A0A1Z4JDW4"/>
<sequence length="79" mass="8782">MSKAGSALKQVLESHSITQYQLSAIMGVNRSNFSRWLRGERDPLAEVVVEIYKALKSINPKAASEFVRLYLGIGADEEI</sequence>
<reference evidence="2 3" key="1">
    <citation type="submission" date="2017-06" db="EMBL/GenBank/DDBJ databases">
        <title>Genome sequencing of cyanobaciteial culture collection at National Institute for Environmental Studies (NIES).</title>
        <authorList>
            <person name="Hirose Y."/>
            <person name="Shimura Y."/>
            <person name="Fujisawa T."/>
            <person name="Nakamura Y."/>
            <person name="Kawachi M."/>
        </authorList>
    </citation>
    <scope>NUCLEOTIDE SEQUENCE [LARGE SCALE GENOMIC DNA]</scope>
    <source>
        <strain evidence="2 3">NIES-2135</strain>
    </source>
</reference>
<evidence type="ECO:0000259" key="1">
    <source>
        <dbReference type="PROSITE" id="PS50943"/>
    </source>
</evidence>
<dbReference type="Pfam" id="PF01381">
    <property type="entry name" value="HTH_3"/>
    <property type="match status" value="1"/>
</dbReference>
<keyword evidence="3" id="KW-1185">Reference proteome</keyword>
<evidence type="ECO:0000313" key="2">
    <source>
        <dbReference type="EMBL" id="BAY54984.1"/>
    </source>
</evidence>